<name>A0A0E0WFI6_HELPX</name>
<dbReference type="Proteomes" id="UP000005007">
    <property type="component" value="Chromosome"/>
</dbReference>
<evidence type="ECO:0000313" key="3">
    <source>
        <dbReference type="EMBL" id="AFI00186.1"/>
    </source>
</evidence>
<reference evidence="3 4" key="1">
    <citation type="submission" date="2012-04" db="EMBL/GenBank/DDBJ databases">
        <authorList>
            <person name="Kersulyte D."/>
            <person name="Cabrera L."/>
            <person name="Pacheco R."/>
            <person name="Herrera P."/>
            <person name="Rodriguez C."/>
            <person name="Gilman R.H."/>
            <person name="Berg D.E."/>
        </authorList>
    </citation>
    <scope>NUCLEOTIDE SEQUENCE [LARGE SCALE GENOMIC DNA]</scope>
    <source>
        <strain evidence="3 4">Shi169</strain>
    </source>
</reference>
<feature type="coiled-coil region" evidence="1">
    <location>
        <begin position="76"/>
        <end position="103"/>
    </location>
</feature>
<keyword evidence="1" id="KW-0175">Coiled coil</keyword>
<evidence type="ECO:0000256" key="2">
    <source>
        <dbReference type="SAM" id="SignalP"/>
    </source>
</evidence>
<dbReference type="PATRIC" id="fig|1163741.3.peg.1547"/>
<feature type="chain" id="PRO_5005431268" evidence="2">
    <location>
        <begin position="20"/>
        <end position="109"/>
    </location>
</feature>
<gene>
    <name evidence="3" type="ORF">HPSH169_07655</name>
</gene>
<keyword evidence="2" id="KW-0732">Signal</keyword>
<evidence type="ECO:0000256" key="1">
    <source>
        <dbReference type="SAM" id="Coils"/>
    </source>
</evidence>
<accession>A0A0E0WFI6</accession>
<sequence length="109" mass="12635">MKIKAITMALLLSVAFCLANDKISKQELEHPITEPIYTEALIDTYTFDLSSQQTIRDIYKAMYRNNAIAVSNLDMIKKDDALIKNAYKKIDNLEKRIRQLEQQLKQAKK</sequence>
<dbReference type="KEGG" id="hhq:HPSH169_07655"/>
<protein>
    <submittedName>
        <fullName evidence="3">Uncharacterized protein</fullName>
    </submittedName>
</protein>
<dbReference type="RefSeq" id="WP_000692613.1">
    <property type="nucleotide sequence ID" value="NC_017740.1"/>
</dbReference>
<dbReference type="EMBL" id="CP003473">
    <property type="protein sequence ID" value="AFI00186.1"/>
    <property type="molecule type" value="Genomic_DNA"/>
</dbReference>
<feature type="signal peptide" evidence="2">
    <location>
        <begin position="1"/>
        <end position="19"/>
    </location>
</feature>
<evidence type="ECO:0000313" key="4">
    <source>
        <dbReference type="Proteomes" id="UP000005007"/>
    </source>
</evidence>
<dbReference type="HOGENOM" id="CLU_2180217_0_0_7"/>
<organism evidence="3 4">
    <name type="scientific">Helicobacter pylori Shi169</name>
    <dbReference type="NCBI Taxonomy" id="1163741"/>
    <lineage>
        <taxon>Bacteria</taxon>
        <taxon>Pseudomonadati</taxon>
        <taxon>Campylobacterota</taxon>
        <taxon>Epsilonproteobacteria</taxon>
        <taxon>Campylobacterales</taxon>
        <taxon>Helicobacteraceae</taxon>
        <taxon>Helicobacter</taxon>
    </lineage>
</organism>
<proteinExistence type="predicted"/>
<dbReference type="AlphaFoldDB" id="A0A0E0WFI6"/>